<protein>
    <submittedName>
        <fullName evidence="1">Uncharacterized protein</fullName>
    </submittedName>
</protein>
<dbReference type="Proteomes" id="UP001177260">
    <property type="component" value="Unassembled WGS sequence"/>
</dbReference>
<evidence type="ECO:0000313" key="2">
    <source>
        <dbReference type="Proteomes" id="UP001177260"/>
    </source>
</evidence>
<dbReference type="EMBL" id="JAOPJF010000042">
    <property type="protein sequence ID" value="KAK1143220.1"/>
    <property type="molecule type" value="Genomic_DNA"/>
</dbReference>
<reference evidence="1 2" key="1">
    <citation type="journal article" date="2023" name="ACS Omega">
        <title>Identification of the Neoaspergillic Acid Biosynthesis Gene Cluster by Establishing an In Vitro CRISPR-Ribonucleoprotein Genetic System in Aspergillus melleus.</title>
        <authorList>
            <person name="Yuan B."/>
            <person name="Grau M.F."/>
            <person name="Murata R.M."/>
            <person name="Torok T."/>
            <person name="Venkateswaran K."/>
            <person name="Stajich J.E."/>
            <person name="Wang C.C.C."/>
        </authorList>
    </citation>
    <scope>NUCLEOTIDE SEQUENCE [LARGE SCALE GENOMIC DNA]</scope>
    <source>
        <strain evidence="1 2">IMV 1140</strain>
    </source>
</reference>
<gene>
    <name evidence="1" type="ORF">N8T08_006918</name>
</gene>
<comment type="caution">
    <text evidence="1">The sequence shown here is derived from an EMBL/GenBank/DDBJ whole genome shotgun (WGS) entry which is preliminary data.</text>
</comment>
<sequence length="138" mass="15246">MSGTVHTVVSMNGQQGYSTDEDVGKDQDIYLEVSSDATLQLNDNTESSYKVILQFQNAQDTDWSVKTPSSSDPLNDSLKDLVQALMSKEEFKGFTFTLGTVKNTKDQNSDFLQLQKFRFNATEGVLSIFIQVKGGSGK</sequence>
<name>A0ACC3B0G7_9EURO</name>
<keyword evidence="2" id="KW-1185">Reference proteome</keyword>
<proteinExistence type="predicted"/>
<accession>A0ACC3B0G7</accession>
<evidence type="ECO:0000313" key="1">
    <source>
        <dbReference type="EMBL" id="KAK1143220.1"/>
    </source>
</evidence>
<organism evidence="1 2">
    <name type="scientific">Aspergillus melleus</name>
    <dbReference type="NCBI Taxonomy" id="138277"/>
    <lineage>
        <taxon>Eukaryota</taxon>
        <taxon>Fungi</taxon>
        <taxon>Dikarya</taxon>
        <taxon>Ascomycota</taxon>
        <taxon>Pezizomycotina</taxon>
        <taxon>Eurotiomycetes</taxon>
        <taxon>Eurotiomycetidae</taxon>
        <taxon>Eurotiales</taxon>
        <taxon>Aspergillaceae</taxon>
        <taxon>Aspergillus</taxon>
        <taxon>Aspergillus subgen. Circumdati</taxon>
    </lineage>
</organism>